<feature type="compositionally biased region" description="Basic and acidic residues" evidence="13">
    <location>
        <begin position="452"/>
        <end position="462"/>
    </location>
</feature>
<dbReference type="InterPro" id="IPR013087">
    <property type="entry name" value="Znf_C2H2_type"/>
</dbReference>
<accession>A0A8T3CVI1</accession>
<evidence type="ECO:0000256" key="9">
    <source>
        <dbReference type="ARBA" id="ARBA00023015"/>
    </source>
</evidence>
<keyword evidence="6" id="KW-0677">Repeat</keyword>
<evidence type="ECO:0000256" key="5">
    <source>
        <dbReference type="ARBA" id="ARBA00022723"/>
    </source>
</evidence>
<evidence type="ECO:0000259" key="14">
    <source>
        <dbReference type="PROSITE" id="PS50157"/>
    </source>
</evidence>
<dbReference type="EMBL" id="JAERUA010000017">
    <property type="protein sequence ID" value="KAI1888326.1"/>
    <property type="molecule type" value="Genomic_DNA"/>
</dbReference>
<keyword evidence="7 12" id="KW-0863">Zinc-finger</keyword>
<dbReference type="PROSITE" id="PS00028">
    <property type="entry name" value="ZINC_FINGER_C2H2_1"/>
    <property type="match status" value="1"/>
</dbReference>
<keyword evidence="9" id="KW-0805">Transcription regulation</keyword>
<feature type="domain" description="C2H2-type" evidence="14">
    <location>
        <begin position="293"/>
        <end position="320"/>
    </location>
</feature>
<keyword evidence="4" id="KW-0678">Repressor</keyword>
<feature type="compositionally biased region" description="Basic and acidic residues" evidence="13">
    <location>
        <begin position="538"/>
        <end position="560"/>
    </location>
</feature>
<protein>
    <recommendedName>
        <fullName evidence="14">C2H2-type domain-containing protein</fullName>
    </recommendedName>
</protein>
<dbReference type="GO" id="GO:0045944">
    <property type="term" value="P:positive regulation of transcription by RNA polymerase II"/>
    <property type="evidence" value="ECO:0007669"/>
    <property type="project" value="TreeGrafter"/>
</dbReference>
<feature type="compositionally biased region" description="Low complexity" evidence="13">
    <location>
        <begin position="795"/>
        <end position="824"/>
    </location>
</feature>
<evidence type="ECO:0000256" key="11">
    <source>
        <dbReference type="ARBA" id="ARBA00023242"/>
    </source>
</evidence>
<dbReference type="PROSITE" id="PS50157">
    <property type="entry name" value="ZINC_FINGER_C2H2_2"/>
    <property type="match status" value="3"/>
</dbReference>
<dbReference type="Proteomes" id="UP000829720">
    <property type="component" value="Unassembled WGS sequence"/>
</dbReference>
<dbReference type="PANTHER" id="PTHR24403:SF102">
    <property type="entry name" value="RE1-SILENCING TRANSCRIPTION FACTOR"/>
    <property type="match status" value="1"/>
</dbReference>
<evidence type="ECO:0000256" key="12">
    <source>
        <dbReference type="PROSITE-ProRule" id="PRU00042"/>
    </source>
</evidence>
<comment type="subcellular location">
    <subcellularLocation>
        <location evidence="2">Cytoplasm</location>
    </subcellularLocation>
    <subcellularLocation>
        <location evidence="1">Nucleus</location>
    </subcellularLocation>
</comment>
<dbReference type="SUPFAM" id="SSF57667">
    <property type="entry name" value="beta-beta-alpha zinc fingers"/>
    <property type="match status" value="2"/>
</dbReference>
<dbReference type="GO" id="GO:0008270">
    <property type="term" value="F:zinc ion binding"/>
    <property type="evidence" value="ECO:0007669"/>
    <property type="project" value="UniProtKB-KW"/>
</dbReference>
<evidence type="ECO:0000256" key="1">
    <source>
        <dbReference type="ARBA" id="ARBA00004123"/>
    </source>
</evidence>
<dbReference type="FunFam" id="3.30.160.60:FF:000952">
    <property type="entry name" value="RE1-silencing transcription factor B"/>
    <property type="match status" value="1"/>
</dbReference>
<feature type="compositionally biased region" description="Basic and acidic residues" evidence="13">
    <location>
        <begin position="486"/>
        <end position="530"/>
    </location>
</feature>
<keyword evidence="8" id="KW-0862">Zinc</keyword>
<dbReference type="Gene3D" id="3.30.160.60">
    <property type="entry name" value="Classic Zinc Finger"/>
    <property type="match status" value="4"/>
</dbReference>
<dbReference type="FunFam" id="3.30.160.60:FF:000395">
    <property type="entry name" value="zinc finger protein 513"/>
    <property type="match status" value="1"/>
</dbReference>
<evidence type="ECO:0000256" key="6">
    <source>
        <dbReference type="ARBA" id="ARBA00022737"/>
    </source>
</evidence>
<keyword evidence="5" id="KW-0479">Metal-binding</keyword>
<feature type="region of interest" description="Disordered" evidence="13">
    <location>
        <begin position="452"/>
        <end position="829"/>
    </location>
</feature>
<evidence type="ECO:0000256" key="3">
    <source>
        <dbReference type="ARBA" id="ARBA00022490"/>
    </source>
</evidence>
<proteinExistence type="predicted"/>
<feature type="compositionally biased region" description="Basic and acidic residues" evidence="13">
    <location>
        <begin position="592"/>
        <end position="614"/>
    </location>
</feature>
<keyword evidence="3" id="KW-0963">Cytoplasm</keyword>
<feature type="domain" description="C2H2-type" evidence="14">
    <location>
        <begin position="233"/>
        <end position="260"/>
    </location>
</feature>
<dbReference type="FunFam" id="3.30.160.60:FF:000805">
    <property type="entry name" value="RE1-silencing transcription factor B"/>
    <property type="match status" value="1"/>
</dbReference>
<feature type="compositionally biased region" description="Basic and acidic residues" evidence="13">
    <location>
        <begin position="697"/>
        <end position="709"/>
    </location>
</feature>
<keyword evidence="11" id="KW-0539">Nucleus</keyword>
<dbReference type="AlphaFoldDB" id="A0A8T3CVI1"/>
<evidence type="ECO:0000256" key="8">
    <source>
        <dbReference type="ARBA" id="ARBA00022833"/>
    </source>
</evidence>
<evidence type="ECO:0000256" key="7">
    <source>
        <dbReference type="ARBA" id="ARBA00022771"/>
    </source>
</evidence>
<dbReference type="OrthoDB" id="427030at2759"/>
<dbReference type="SMART" id="SM00355">
    <property type="entry name" value="ZnF_C2H2"/>
    <property type="match status" value="8"/>
</dbReference>
<feature type="domain" description="C2H2-type" evidence="14">
    <location>
        <begin position="321"/>
        <end position="348"/>
    </location>
</feature>
<evidence type="ECO:0000256" key="4">
    <source>
        <dbReference type="ARBA" id="ARBA00022491"/>
    </source>
</evidence>
<gene>
    <name evidence="15" type="ORF">AGOR_G00183860</name>
</gene>
<dbReference type="InterPro" id="IPR050688">
    <property type="entry name" value="Zinc_finger/UBP_domain"/>
</dbReference>
<feature type="compositionally biased region" description="Basic and acidic residues" evidence="13">
    <location>
        <begin position="680"/>
        <end position="689"/>
    </location>
</feature>
<evidence type="ECO:0000313" key="16">
    <source>
        <dbReference type="Proteomes" id="UP000829720"/>
    </source>
</evidence>
<sequence length="870" mass="95747">MAAQTVYPMGVVMFTPLTSVPVGGGEGHGVTAVTDLPRTDLAAPQLVMLANVALTSEGGGGSPGSGGCDYAPEEKQMVELKTVGSGSYSDSEDENLPHCSYEDDCNGDSSLEVYPETPQAPACCSYEEEQEAAEEVQTGPLELTVPSAMGGKRKRAQQLPMEEAKKKKKPFHCKPCQYEAECEEEFVHHIQIHSAKKRLIVVGQAAEGEEPASKGVEPAAEGGEGVVFTKGVIRCERCGYNTNRYDHYMAHLKHHSKEGDSQRVYKCTICTYTTVSQYHWKKHLRNHFPSKLYTCSQCCYFSDRKNNYVQHIRTHTGERPFRCTYCKYSSSQKTHLTRHMRTHSGERPFKCDSCSYLAANQHEYKTADRSNYKKHVELHVNPRQFLCPVCSYAASKKCNLQYHVKSRHPDCTDITMDVSKVRLRGKKPESSGGSTYYNVGTETRYLLTGIKEGKKVGDRQPRLDPINLSTKKVGGKPASSPVPPTAKKELRDKTHKRVEEGTSERENGKRAQKGGLEERRVEKAKTERAKPAQTVARAEARGKSQKPLEEAETQSKEAKTGFRKRRADITEPCLPDKEASLQPPSSCKSRKSKGDDEKRPQRDNVLRGRRETLKRSQGTGPQDKLSKRIDWPAGVNLKKRTKKVMPQVGPTESSEGPIPEHQASIQVASPKQGPAAGVEIARKEPEKMEAPQMTIQEKQKPAAKGERTVGWEVAVSGQPKEAPRGHSRTSAGRKGKEPLTSSLELSAAATTSVMSRGKTVEATEEDEGIHSHDGSDISDSVSEGSDDSGLHGVATATTGTAQQPTSGPGTPTSTPTEEQPPASTNITTKPQSHTCIFCDRTFSVEVAYRHHLNRHLVNVYYMENVAKGGQ</sequence>
<dbReference type="GO" id="GO:0005737">
    <property type="term" value="C:cytoplasm"/>
    <property type="evidence" value="ECO:0007669"/>
    <property type="project" value="UniProtKB-SubCell"/>
</dbReference>
<evidence type="ECO:0000256" key="10">
    <source>
        <dbReference type="ARBA" id="ARBA00023163"/>
    </source>
</evidence>
<dbReference type="FunFam" id="3.30.160.60:FF:002187">
    <property type="entry name" value="RE1-silencing transcription factor"/>
    <property type="match status" value="1"/>
</dbReference>
<evidence type="ECO:0000313" key="15">
    <source>
        <dbReference type="EMBL" id="KAI1888326.1"/>
    </source>
</evidence>
<keyword evidence="10" id="KW-0804">Transcription</keyword>
<dbReference type="Pfam" id="PF24540">
    <property type="entry name" value="zf-C2H2_REST"/>
    <property type="match status" value="1"/>
</dbReference>
<keyword evidence="16" id="KW-1185">Reference proteome</keyword>
<dbReference type="InterPro" id="IPR036236">
    <property type="entry name" value="Znf_C2H2_sf"/>
</dbReference>
<evidence type="ECO:0000256" key="13">
    <source>
        <dbReference type="SAM" id="MobiDB-lite"/>
    </source>
</evidence>
<comment type="caution">
    <text evidence="15">The sequence shown here is derived from an EMBL/GenBank/DDBJ whole genome shotgun (WGS) entry which is preliminary data.</text>
</comment>
<dbReference type="PANTHER" id="PTHR24403">
    <property type="entry name" value="ZINC FINGER PROTEIN"/>
    <property type="match status" value="1"/>
</dbReference>
<name>A0A8T3CVI1_9TELE</name>
<reference evidence="15" key="1">
    <citation type="submission" date="2021-01" db="EMBL/GenBank/DDBJ databases">
        <authorList>
            <person name="Zahm M."/>
            <person name="Roques C."/>
            <person name="Cabau C."/>
            <person name="Klopp C."/>
            <person name="Donnadieu C."/>
            <person name="Jouanno E."/>
            <person name="Lampietro C."/>
            <person name="Louis A."/>
            <person name="Herpin A."/>
            <person name="Echchiki A."/>
            <person name="Berthelot C."/>
            <person name="Parey E."/>
            <person name="Roest-Crollius H."/>
            <person name="Braasch I."/>
            <person name="Postlethwait J."/>
            <person name="Bobe J."/>
            <person name="Montfort J."/>
            <person name="Bouchez O."/>
            <person name="Begum T."/>
            <person name="Mejri S."/>
            <person name="Adams A."/>
            <person name="Chen W.-J."/>
            <person name="Guiguen Y."/>
        </authorList>
    </citation>
    <scope>NUCLEOTIDE SEQUENCE</scope>
    <source>
        <tissue evidence="15">Blood</tissue>
    </source>
</reference>
<organism evidence="15 16">
    <name type="scientific">Albula goreensis</name>
    <dbReference type="NCBI Taxonomy" id="1534307"/>
    <lineage>
        <taxon>Eukaryota</taxon>
        <taxon>Metazoa</taxon>
        <taxon>Chordata</taxon>
        <taxon>Craniata</taxon>
        <taxon>Vertebrata</taxon>
        <taxon>Euteleostomi</taxon>
        <taxon>Actinopterygii</taxon>
        <taxon>Neopterygii</taxon>
        <taxon>Teleostei</taxon>
        <taxon>Albuliformes</taxon>
        <taxon>Albulidae</taxon>
        <taxon>Albula</taxon>
    </lineage>
</organism>
<evidence type="ECO:0000256" key="2">
    <source>
        <dbReference type="ARBA" id="ARBA00004496"/>
    </source>
</evidence>
<dbReference type="GO" id="GO:0005634">
    <property type="term" value="C:nucleus"/>
    <property type="evidence" value="ECO:0007669"/>
    <property type="project" value="UniProtKB-SubCell"/>
</dbReference>
<dbReference type="InterPro" id="IPR057281">
    <property type="entry name" value="Zfn-C2H2_REST"/>
</dbReference>
<feature type="compositionally biased region" description="Low complexity" evidence="13">
    <location>
        <begin position="739"/>
        <end position="752"/>
    </location>
</feature>